<dbReference type="SUPFAM" id="SSF55347">
    <property type="entry name" value="Glyceraldehyde-3-phosphate dehydrogenase-like, C-terminal domain"/>
    <property type="match status" value="1"/>
</dbReference>
<evidence type="ECO:0000313" key="9">
    <source>
        <dbReference type="EMBL" id="MDA7423647.1"/>
    </source>
</evidence>
<evidence type="ECO:0000256" key="2">
    <source>
        <dbReference type="ARBA" id="ARBA00022642"/>
    </source>
</evidence>
<sequence length="264" mass="27673">MHIGLIGFGSIGRELHKRLAEDPINTVTALTRSPIPEAPRGLAQVQSLDALLAAQPDVVVECAGHSAVQTYAVDVLQSGTALMLASQGALADQELLSALQSAADNAGTQLIFPSGAIGGLDLLRACSADGPVDVMYQGIKPPKAWAGSRAEESVSLNDLRQPHVFFQGTGREATLAFPKNANVVAALALAGAGFDRLQVELIADPEATGNTHRYSVTSPVCKFEINIENAPSAGNARTSMTTVLSILMDIRAFAAQCSKRRDSE</sequence>
<comment type="function">
    <text evidence="6">Specifically catalyzes the NAD or NADP-dependent dehydrogenation of L-aspartate to iminoaspartate.</text>
</comment>
<name>A0ABT4XP14_9RHOB</name>
<reference evidence="9 10" key="1">
    <citation type="submission" date="2023-01" db="EMBL/GenBank/DDBJ databases">
        <title>Thalassococcus onchidii sp. nov., isolated from a marine invertebrate from the South China Sea.</title>
        <authorList>
            <person name="Xu S."/>
            <person name="Liu Z."/>
            <person name="Xu Y."/>
        </authorList>
    </citation>
    <scope>NUCLEOTIDE SEQUENCE [LARGE SCALE GENOMIC DNA]</scope>
    <source>
        <strain evidence="9 10">KCTC 32084</strain>
    </source>
</reference>
<dbReference type="SUPFAM" id="SSF51735">
    <property type="entry name" value="NAD(P)-binding Rossmann-fold domains"/>
    <property type="match status" value="1"/>
</dbReference>
<keyword evidence="2 6" id="KW-0662">Pyridine nucleotide biosynthesis</keyword>
<comment type="catalytic activity">
    <reaction evidence="6">
        <text>L-aspartate + NADP(+) + H2O = oxaloacetate + NH4(+) + NADPH + H(+)</text>
        <dbReference type="Rhea" id="RHEA:11784"/>
        <dbReference type="ChEBI" id="CHEBI:15377"/>
        <dbReference type="ChEBI" id="CHEBI:15378"/>
        <dbReference type="ChEBI" id="CHEBI:16452"/>
        <dbReference type="ChEBI" id="CHEBI:28938"/>
        <dbReference type="ChEBI" id="CHEBI:29991"/>
        <dbReference type="ChEBI" id="CHEBI:57783"/>
        <dbReference type="ChEBI" id="CHEBI:58349"/>
        <dbReference type="EC" id="1.4.1.21"/>
    </reaction>
</comment>
<evidence type="ECO:0000259" key="7">
    <source>
        <dbReference type="Pfam" id="PF01958"/>
    </source>
</evidence>
<feature type="active site" evidence="6">
    <location>
        <position position="212"/>
    </location>
</feature>
<dbReference type="PIRSF" id="PIRSF005227">
    <property type="entry name" value="Asp_dh_NAD_syn"/>
    <property type="match status" value="1"/>
</dbReference>
<dbReference type="PANTHER" id="PTHR31873:SF6">
    <property type="entry name" value="ASPARTATE DEHYDROGENASE DOMAIN-CONTAINING PROTEIN"/>
    <property type="match status" value="1"/>
</dbReference>
<protein>
    <recommendedName>
        <fullName evidence="6">L-aspartate dehydrogenase</fullName>
        <ecNumber evidence="6">1.4.1.21</ecNumber>
    </recommendedName>
</protein>
<dbReference type="GO" id="GO:0033735">
    <property type="term" value="F:aspartate dehydrogenase [NAD(P)+] activity"/>
    <property type="evidence" value="ECO:0007669"/>
    <property type="project" value="UniProtKB-EC"/>
</dbReference>
<evidence type="ECO:0000256" key="6">
    <source>
        <dbReference type="HAMAP-Rule" id="MF_01265"/>
    </source>
</evidence>
<keyword evidence="3 6" id="KW-0521">NADP</keyword>
<comment type="similarity">
    <text evidence="1 6">Belongs to the L-aspartate dehydrogenase family.</text>
</comment>
<evidence type="ECO:0000256" key="3">
    <source>
        <dbReference type="ARBA" id="ARBA00022857"/>
    </source>
</evidence>
<evidence type="ECO:0000256" key="4">
    <source>
        <dbReference type="ARBA" id="ARBA00023002"/>
    </source>
</evidence>
<comment type="caution">
    <text evidence="9">The sequence shown here is derived from an EMBL/GenBank/DDBJ whole genome shotgun (WGS) entry which is preliminary data.</text>
</comment>
<dbReference type="NCBIfam" id="NF009829">
    <property type="entry name" value="PRK13303.1-4"/>
    <property type="match status" value="1"/>
</dbReference>
<dbReference type="Gene3D" id="3.40.50.720">
    <property type="entry name" value="NAD(P)-binding Rossmann-like Domain"/>
    <property type="match status" value="1"/>
</dbReference>
<gene>
    <name evidence="6" type="primary">nadX</name>
    <name evidence="9" type="ORF">PFY00_02795</name>
</gene>
<dbReference type="Proteomes" id="UP001210720">
    <property type="component" value="Unassembled WGS sequence"/>
</dbReference>
<dbReference type="EC" id="1.4.1.21" evidence="6"/>
<comment type="catalytic activity">
    <reaction evidence="6">
        <text>L-aspartate + NAD(+) + H2O = oxaloacetate + NH4(+) + NADH + H(+)</text>
        <dbReference type="Rhea" id="RHEA:11788"/>
        <dbReference type="ChEBI" id="CHEBI:15377"/>
        <dbReference type="ChEBI" id="CHEBI:15378"/>
        <dbReference type="ChEBI" id="CHEBI:16452"/>
        <dbReference type="ChEBI" id="CHEBI:28938"/>
        <dbReference type="ChEBI" id="CHEBI:29991"/>
        <dbReference type="ChEBI" id="CHEBI:57540"/>
        <dbReference type="ChEBI" id="CHEBI:57945"/>
        <dbReference type="EC" id="1.4.1.21"/>
    </reaction>
</comment>
<accession>A0ABT4XP14</accession>
<dbReference type="Gene3D" id="3.30.360.10">
    <property type="entry name" value="Dihydrodipicolinate Reductase, domain 2"/>
    <property type="match status" value="1"/>
</dbReference>
<feature type="binding site" evidence="6">
    <location>
        <position position="182"/>
    </location>
    <ligand>
        <name>NAD(+)</name>
        <dbReference type="ChEBI" id="CHEBI:57540"/>
    </ligand>
</feature>
<dbReference type="HAMAP" id="MF_01265">
    <property type="entry name" value="NadX"/>
    <property type="match status" value="1"/>
</dbReference>
<dbReference type="PANTHER" id="PTHR31873">
    <property type="entry name" value="L-ASPARTATE DEHYDROGENASE-RELATED"/>
    <property type="match status" value="1"/>
</dbReference>
<dbReference type="EMBL" id="JAQIOY010000001">
    <property type="protein sequence ID" value="MDA7423647.1"/>
    <property type="molecule type" value="Genomic_DNA"/>
</dbReference>
<dbReference type="RefSeq" id="WP_271430987.1">
    <property type="nucleotide sequence ID" value="NZ_JAQIOY010000001.1"/>
</dbReference>
<evidence type="ECO:0000256" key="1">
    <source>
        <dbReference type="ARBA" id="ARBA00008331"/>
    </source>
</evidence>
<feature type="domain" description="Aspartate/homoserine dehydrogenase NAD-binding" evidence="8">
    <location>
        <begin position="7"/>
        <end position="113"/>
    </location>
</feature>
<keyword evidence="4 6" id="KW-0560">Oxidoreductase</keyword>
<dbReference type="NCBIfam" id="NF009828">
    <property type="entry name" value="PRK13303.1-3"/>
    <property type="match status" value="1"/>
</dbReference>
<dbReference type="InterPro" id="IPR002811">
    <property type="entry name" value="Asp_DH"/>
</dbReference>
<evidence type="ECO:0000256" key="5">
    <source>
        <dbReference type="ARBA" id="ARBA00023027"/>
    </source>
</evidence>
<dbReference type="InterPro" id="IPR020626">
    <property type="entry name" value="Asp_DH_prok"/>
</dbReference>
<feature type="binding site" evidence="6">
    <location>
        <position position="116"/>
    </location>
    <ligand>
        <name>NAD(+)</name>
        <dbReference type="ChEBI" id="CHEBI:57540"/>
    </ligand>
</feature>
<evidence type="ECO:0000259" key="8">
    <source>
        <dbReference type="Pfam" id="PF03447"/>
    </source>
</evidence>
<organism evidence="9 10">
    <name type="scientific">Thalassococcus lentus</name>
    <dbReference type="NCBI Taxonomy" id="1210524"/>
    <lineage>
        <taxon>Bacteria</taxon>
        <taxon>Pseudomonadati</taxon>
        <taxon>Pseudomonadota</taxon>
        <taxon>Alphaproteobacteria</taxon>
        <taxon>Rhodobacterales</taxon>
        <taxon>Roseobacteraceae</taxon>
        <taxon>Thalassococcus</taxon>
    </lineage>
</organism>
<evidence type="ECO:0000313" key="10">
    <source>
        <dbReference type="Proteomes" id="UP001210720"/>
    </source>
</evidence>
<dbReference type="Pfam" id="PF01958">
    <property type="entry name" value="Asp_DH_C"/>
    <property type="match status" value="1"/>
</dbReference>
<proteinExistence type="inferred from homology"/>
<dbReference type="InterPro" id="IPR005106">
    <property type="entry name" value="Asp/hSer_DH_NAD-bd"/>
</dbReference>
<comment type="miscellaneous">
    <text evidence="6">The iminoaspartate product is unstable in aqueous solution and can decompose to oxaloacetate and ammonia.</text>
</comment>
<feature type="domain" description="Aspartate dehydrogenase" evidence="7">
    <location>
        <begin position="160"/>
        <end position="246"/>
    </location>
</feature>
<comment type="pathway">
    <text evidence="6">Cofactor biosynthesis; NAD(+) biosynthesis; iminoaspartate from L-aspartate (dehydrogenase route): step 1/1.</text>
</comment>
<dbReference type="InterPro" id="IPR011182">
    <property type="entry name" value="L-Asp_DH"/>
</dbReference>
<dbReference type="Pfam" id="PF03447">
    <property type="entry name" value="NAD_binding_3"/>
    <property type="match status" value="1"/>
</dbReference>
<keyword evidence="5 6" id="KW-0520">NAD</keyword>
<dbReference type="InterPro" id="IPR036291">
    <property type="entry name" value="NAD(P)-bd_dom_sf"/>
</dbReference>
<keyword evidence="10" id="KW-1185">Reference proteome</keyword>